<dbReference type="Pfam" id="PF02322">
    <property type="entry name" value="Cyt_bd_oxida_II"/>
    <property type="match status" value="1"/>
</dbReference>
<reference evidence="13 14" key="1">
    <citation type="journal article" date="2024" name="Microbiology">
        <title>Methylomarinum rosea sp. nov., a novel halophilic methanotrophic bacterium from the hypersaline Lake Elton.</title>
        <authorList>
            <person name="Suleimanov R.Z."/>
            <person name="Oshkin I.Y."/>
            <person name="Danilova O.V."/>
            <person name="Suzina N.E."/>
            <person name="Dedysh S.N."/>
        </authorList>
    </citation>
    <scope>NUCLEOTIDE SEQUENCE [LARGE SCALE GENOMIC DNA]</scope>
    <source>
        <strain evidence="13 14">Ch1-1</strain>
    </source>
</reference>
<keyword evidence="6 12" id="KW-0812">Transmembrane</keyword>
<evidence type="ECO:0000256" key="2">
    <source>
        <dbReference type="ARBA" id="ARBA00007543"/>
    </source>
</evidence>
<evidence type="ECO:0000256" key="7">
    <source>
        <dbReference type="ARBA" id="ARBA00022723"/>
    </source>
</evidence>
<sequence>MIFDYETLRIIWWAFLGALLIGFAVTDGFDLGVAMLLPYLGKSDDERRVIINSVGPTWEGNQVWFITAGGALFAAWPMAYAVSFSGMYFALFATLVALFLRPLGFDYRGKLPDQNWRNNWDKALFVGGLVPALIMGVGFGNLLKGIPFHLDSDMRIFYLGTFRGLLNPFALLAGVLSVSMFLMHGAVYLQLRTDAEIYQRAKSVVLKSSLLVIVLFALGGLWITHLEGYHITSEIFPNAPSNPLNKFVKRAEGLWLDNYNHVPALWGVPAAAFVGALATIALSRFDRPGWGLLTSSLTLTAIILTAGVSMFPFLIPSNMSLNSSLTVWDSSSSQATLNLMFWVTVIFLPLIVIYTSWVFRVLRGKITVDFIRDNDHKLY</sequence>
<dbReference type="Proteomes" id="UP001225378">
    <property type="component" value="Chromosome"/>
</dbReference>
<evidence type="ECO:0000256" key="6">
    <source>
        <dbReference type="ARBA" id="ARBA00022692"/>
    </source>
</evidence>
<keyword evidence="14" id="KW-1185">Reference proteome</keyword>
<dbReference type="KEGG" id="mech:Q9L42_005150"/>
<feature type="transmembrane region" description="Helical" evidence="12">
    <location>
        <begin position="85"/>
        <end position="103"/>
    </location>
</feature>
<dbReference type="GO" id="GO:0016682">
    <property type="term" value="F:oxidoreductase activity, acting on diphenols and related substances as donors, oxygen as acceptor"/>
    <property type="evidence" value="ECO:0007669"/>
    <property type="project" value="TreeGrafter"/>
</dbReference>
<feature type="transmembrane region" description="Helical" evidence="12">
    <location>
        <begin position="204"/>
        <end position="223"/>
    </location>
</feature>
<feature type="transmembrane region" description="Helical" evidence="12">
    <location>
        <begin position="264"/>
        <end position="283"/>
    </location>
</feature>
<feature type="transmembrane region" description="Helical" evidence="12">
    <location>
        <begin position="12"/>
        <end position="40"/>
    </location>
</feature>
<keyword evidence="5" id="KW-0349">Heme</keyword>
<evidence type="ECO:0000256" key="4">
    <source>
        <dbReference type="ARBA" id="ARBA00022475"/>
    </source>
</evidence>
<evidence type="ECO:0000256" key="9">
    <source>
        <dbReference type="ARBA" id="ARBA00022989"/>
    </source>
</evidence>
<dbReference type="GO" id="GO:0005886">
    <property type="term" value="C:plasma membrane"/>
    <property type="evidence" value="ECO:0007669"/>
    <property type="project" value="UniProtKB-SubCell"/>
</dbReference>
<evidence type="ECO:0000256" key="5">
    <source>
        <dbReference type="ARBA" id="ARBA00022617"/>
    </source>
</evidence>
<evidence type="ECO:0000256" key="11">
    <source>
        <dbReference type="ARBA" id="ARBA00023136"/>
    </source>
</evidence>
<keyword evidence="10" id="KW-0408">Iron</keyword>
<feature type="transmembrane region" description="Helical" evidence="12">
    <location>
        <begin position="335"/>
        <end position="359"/>
    </location>
</feature>
<evidence type="ECO:0000313" key="14">
    <source>
        <dbReference type="Proteomes" id="UP001225378"/>
    </source>
</evidence>
<evidence type="ECO:0000256" key="1">
    <source>
        <dbReference type="ARBA" id="ARBA00004651"/>
    </source>
</evidence>
<keyword evidence="8" id="KW-0249">Electron transport</keyword>
<dbReference type="EMBL" id="CP157743">
    <property type="protein sequence ID" value="XBS21514.1"/>
    <property type="molecule type" value="Genomic_DNA"/>
</dbReference>
<evidence type="ECO:0000256" key="8">
    <source>
        <dbReference type="ARBA" id="ARBA00022982"/>
    </source>
</evidence>
<gene>
    <name evidence="13" type="primary">cydB</name>
    <name evidence="13" type="ORF">Q9L42_005150</name>
</gene>
<comment type="subcellular location">
    <subcellularLocation>
        <location evidence="1">Cell membrane</location>
        <topology evidence="1">Multi-pass membrane protein</topology>
    </subcellularLocation>
</comment>
<dbReference type="GO" id="GO:0070069">
    <property type="term" value="C:cytochrome complex"/>
    <property type="evidence" value="ECO:0007669"/>
    <property type="project" value="TreeGrafter"/>
</dbReference>
<dbReference type="InterPro" id="IPR003317">
    <property type="entry name" value="Cyt-d_oxidase_su2"/>
</dbReference>
<proteinExistence type="inferred from homology"/>
<feature type="transmembrane region" description="Helical" evidence="12">
    <location>
        <begin position="162"/>
        <end position="183"/>
    </location>
</feature>
<organism evidence="13 14">
    <name type="scientific">Methylomarinum roseum</name>
    <dbReference type="NCBI Taxonomy" id="3067653"/>
    <lineage>
        <taxon>Bacteria</taxon>
        <taxon>Pseudomonadati</taxon>
        <taxon>Pseudomonadota</taxon>
        <taxon>Gammaproteobacteria</taxon>
        <taxon>Methylococcales</taxon>
        <taxon>Methylococcaceae</taxon>
        <taxon>Methylomarinum</taxon>
    </lineage>
</organism>
<keyword evidence="11 12" id="KW-0472">Membrane</keyword>
<dbReference type="GO" id="GO:0046872">
    <property type="term" value="F:metal ion binding"/>
    <property type="evidence" value="ECO:0007669"/>
    <property type="project" value="UniProtKB-KW"/>
</dbReference>
<dbReference type="PANTHER" id="PTHR43141:SF5">
    <property type="entry name" value="CYTOCHROME BD-I UBIQUINOL OXIDASE SUBUNIT 2"/>
    <property type="match status" value="1"/>
</dbReference>
<protein>
    <submittedName>
        <fullName evidence="13">Cytochrome d ubiquinol oxidase subunit II</fullName>
    </submittedName>
</protein>
<dbReference type="PIRSF" id="PIRSF000267">
    <property type="entry name" value="Cyt_oxidse_sub2"/>
    <property type="match status" value="1"/>
</dbReference>
<evidence type="ECO:0000313" key="13">
    <source>
        <dbReference type="EMBL" id="XBS21514.1"/>
    </source>
</evidence>
<keyword evidence="7" id="KW-0479">Metal-binding</keyword>
<keyword evidence="4" id="KW-1003">Cell membrane</keyword>
<accession>A0AAU7NWZ4</accession>
<dbReference type="GO" id="GO:0019646">
    <property type="term" value="P:aerobic electron transport chain"/>
    <property type="evidence" value="ECO:0007669"/>
    <property type="project" value="TreeGrafter"/>
</dbReference>
<dbReference type="RefSeq" id="WP_305909496.1">
    <property type="nucleotide sequence ID" value="NZ_CP157743.1"/>
</dbReference>
<evidence type="ECO:0000256" key="3">
    <source>
        <dbReference type="ARBA" id="ARBA00022448"/>
    </source>
</evidence>
<dbReference type="AlphaFoldDB" id="A0AAU7NWZ4"/>
<feature type="transmembrane region" description="Helical" evidence="12">
    <location>
        <begin position="290"/>
        <end position="315"/>
    </location>
</feature>
<keyword evidence="9 12" id="KW-1133">Transmembrane helix</keyword>
<dbReference type="PANTHER" id="PTHR43141">
    <property type="entry name" value="CYTOCHROME BD2 SUBUNIT II"/>
    <property type="match status" value="1"/>
</dbReference>
<name>A0AAU7NWZ4_9GAMM</name>
<evidence type="ECO:0000256" key="12">
    <source>
        <dbReference type="SAM" id="Phobius"/>
    </source>
</evidence>
<comment type="similarity">
    <text evidence="2">Belongs to the cytochrome ubiquinol oxidase subunit 2 family.</text>
</comment>
<evidence type="ECO:0000256" key="10">
    <source>
        <dbReference type="ARBA" id="ARBA00023004"/>
    </source>
</evidence>
<dbReference type="GO" id="GO:0009055">
    <property type="term" value="F:electron transfer activity"/>
    <property type="evidence" value="ECO:0007669"/>
    <property type="project" value="TreeGrafter"/>
</dbReference>
<keyword evidence="3" id="KW-0813">Transport</keyword>
<feature type="transmembrane region" description="Helical" evidence="12">
    <location>
        <begin position="123"/>
        <end position="142"/>
    </location>
</feature>
<dbReference type="NCBIfam" id="TIGR00203">
    <property type="entry name" value="cydB"/>
    <property type="match status" value="1"/>
</dbReference>